<evidence type="ECO:0000256" key="1">
    <source>
        <dbReference type="SAM" id="MobiDB-lite"/>
    </source>
</evidence>
<keyword evidence="3" id="KW-1185">Reference proteome</keyword>
<feature type="region of interest" description="Disordered" evidence="1">
    <location>
        <begin position="1"/>
        <end position="22"/>
    </location>
</feature>
<dbReference type="AlphaFoldDB" id="A0AAV9TW06"/>
<reference evidence="2 3" key="1">
    <citation type="submission" date="2019-10" db="EMBL/GenBank/DDBJ databases">
        <authorList>
            <person name="Palmer J.M."/>
        </authorList>
    </citation>
    <scope>NUCLEOTIDE SEQUENCE [LARGE SCALE GENOMIC DNA]</scope>
    <source>
        <strain evidence="2 3">TWF730</strain>
    </source>
</reference>
<organism evidence="2 3">
    <name type="scientific">Orbilia blumenaviensis</name>
    <dbReference type="NCBI Taxonomy" id="1796055"/>
    <lineage>
        <taxon>Eukaryota</taxon>
        <taxon>Fungi</taxon>
        <taxon>Dikarya</taxon>
        <taxon>Ascomycota</taxon>
        <taxon>Pezizomycotina</taxon>
        <taxon>Orbiliomycetes</taxon>
        <taxon>Orbiliales</taxon>
        <taxon>Orbiliaceae</taxon>
        <taxon>Orbilia</taxon>
    </lineage>
</organism>
<protein>
    <submittedName>
        <fullName evidence="2">Uncharacterized protein</fullName>
    </submittedName>
</protein>
<dbReference type="EMBL" id="JAVHNS010000022">
    <property type="protein sequence ID" value="KAK6329654.1"/>
    <property type="molecule type" value="Genomic_DNA"/>
</dbReference>
<accession>A0AAV9TW06</accession>
<proteinExistence type="predicted"/>
<sequence length="85" mass="9178">MATDSTRSNSQTPSPISDVLAEVSDNSQTIYRGPRRPLGLPLQTDLKVCGGSQIEDEKPKKENINPVNSDGGIDIEELIRRLTGG</sequence>
<evidence type="ECO:0000313" key="3">
    <source>
        <dbReference type="Proteomes" id="UP001373714"/>
    </source>
</evidence>
<evidence type="ECO:0000313" key="2">
    <source>
        <dbReference type="EMBL" id="KAK6329654.1"/>
    </source>
</evidence>
<gene>
    <name evidence="2" type="ORF">TWF730_006201</name>
</gene>
<comment type="caution">
    <text evidence="2">The sequence shown here is derived from an EMBL/GenBank/DDBJ whole genome shotgun (WGS) entry which is preliminary data.</text>
</comment>
<feature type="compositionally biased region" description="Polar residues" evidence="1">
    <location>
        <begin position="1"/>
        <end position="15"/>
    </location>
</feature>
<name>A0AAV9TW06_9PEZI</name>
<dbReference type="Proteomes" id="UP001373714">
    <property type="component" value="Unassembled WGS sequence"/>
</dbReference>